<keyword evidence="1" id="KW-0646">Protease inhibitor</keyword>
<dbReference type="VEuPathDB" id="VectorBase:GMOY009063"/>
<protein>
    <recommendedName>
        <fullName evidence="3">TIL domain-containing protein</fullName>
    </recommendedName>
</protein>
<dbReference type="PANTHER" id="PTHR23259:SF70">
    <property type="entry name" value="ACCESSORY GLAND PROTEIN ACP62F-RELATED"/>
    <property type="match status" value="1"/>
</dbReference>
<name>A0A1B0G6X0_GLOMM</name>
<evidence type="ECO:0000256" key="2">
    <source>
        <dbReference type="ARBA" id="ARBA00023157"/>
    </source>
</evidence>
<dbReference type="Proteomes" id="UP000092444">
    <property type="component" value="Unassembled WGS sequence"/>
</dbReference>
<evidence type="ECO:0000313" key="4">
    <source>
        <dbReference type="EnsemblMetazoa" id="GMOY009063-PA"/>
    </source>
</evidence>
<keyword evidence="2" id="KW-1015">Disulfide bond</keyword>
<dbReference type="EnsemblMetazoa" id="GMOY009063-RA">
    <property type="protein sequence ID" value="GMOY009063-PA"/>
    <property type="gene ID" value="GMOY009063"/>
</dbReference>
<organism evidence="4 5">
    <name type="scientific">Glossina morsitans morsitans</name>
    <name type="common">Savannah tsetse fly</name>
    <dbReference type="NCBI Taxonomy" id="37546"/>
    <lineage>
        <taxon>Eukaryota</taxon>
        <taxon>Metazoa</taxon>
        <taxon>Ecdysozoa</taxon>
        <taxon>Arthropoda</taxon>
        <taxon>Hexapoda</taxon>
        <taxon>Insecta</taxon>
        <taxon>Pterygota</taxon>
        <taxon>Neoptera</taxon>
        <taxon>Endopterygota</taxon>
        <taxon>Diptera</taxon>
        <taxon>Brachycera</taxon>
        <taxon>Muscomorpha</taxon>
        <taxon>Hippoboscoidea</taxon>
        <taxon>Glossinidae</taxon>
        <taxon>Glossina</taxon>
    </lineage>
</organism>
<evidence type="ECO:0000313" key="5">
    <source>
        <dbReference type="Proteomes" id="UP000092444"/>
    </source>
</evidence>
<reference evidence="4" key="1">
    <citation type="submission" date="2020-05" db="UniProtKB">
        <authorList>
            <consortium name="EnsemblMetazoa"/>
        </authorList>
    </citation>
    <scope>IDENTIFICATION</scope>
    <source>
        <strain evidence="4">Yale</strain>
    </source>
</reference>
<keyword evidence="5" id="KW-1185">Reference proteome</keyword>
<dbReference type="GO" id="GO:0030414">
    <property type="term" value="F:peptidase inhibitor activity"/>
    <property type="evidence" value="ECO:0007669"/>
    <property type="project" value="UniProtKB-KW"/>
</dbReference>
<dbReference type="Gene3D" id="2.10.25.10">
    <property type="entry name" value="Laminin"/>
    <property type="match status" value="1"/>
</dbReference>
<dbReference type="InterPro" id="IPR051368">
    <property type="entry name" value="SerProtInhib-TIL_Domain"/>
</dbReference>
<dbReference type="PANTHER" id="PTHR23259">
    <property type="entry name" value="RIDDLE"/>
    <property type="match status" value="1"/>
</dbReference>
<dbReference type="STRING" id="37546.A0A1B0G6X0"/>
<dbReference type="AlphaFoldDB" id="A0A1B0G6X0"/>
<dbReference type="InterPro" id="IPR036084">
    <property type="entry name" value="Ser_inhib-like_sf"/>
</dbReference>
<evidence type="ECO:0000259" key="3">
    <source>
        <dbReference type="Pfam" id="PF01826"/>
    </source>
</evidence>
<feature type="domain" description="TIL" evidence="3">
    <location>
        <begin position="23"/>
        <end position="76"/>
    </location>
</feature>
<dbReference type="PhylomeDB" id="A0A1B0G6X0"/>
<evidence type="ECO:0000256" key="1">
    <source>
        <dbReference type="ARBA" id="ARBA00022690"/>
    </source>
</evidence>
<dbReference type="EMBL" id="CCAG010013874">
    <property type="status" value="NOT_ANNOTATED_CDS"/>
    <property type="molecule type" value="Genomic_DNA"/>
</dbReference>
<sequence length="78" mass="8423">MKDKFFDPFLLKNKWSTPPALDCGPNEEYDECGSACPPECGNPNTDSCGKGCVIGCGCKLGFLRNSNWQCVAPSDCNP</sequence>
<dbReference type="SUPFAM" id="SSF57567">
    <property type="entry name" value="Serine protease inhibitors"/>
    <property type="match status" value="1"/>
</dbReference>
<dbReference type="InterPro" id="IPR002919">
    <property type="entry name" value="TIL_dom"/>
</dbReference>
<dbReference type="Pfam" id="PF01826">
    <property type="entry name" value="TIL"/>
    <property type="match status" value="1"/>
</dbReference>
<accession>A0A1B0G6X0</accession>
<dbReference type="CDD" id="cd19941">
    <property type="entry name" value="TIL"/>
    <property type="match status" value="1"/>
</dbReference>
<proteinExistence type="predicted"/>